<dbReference type="SUPFAM" id="SSF52172">
    <property type="entry name" value="CheY-like"/>
    <property type="match status" value="1"/>
</dbReference>
<dbReference type="InterPro" id="IPR001789">
    <property type="entry name" value="Sig_transdc_resp-reg_receiver"/>
</dbReference>
<dbReference type="InterPro" id="IPR052048">
    <property type="entry name" value="ST_Response_Regulator"/>
</dbReference>
<dbReference type="PANTHER" id="PTHR43228:SF1">
    <property type="entry name" value="TWO-COMPONENT RESPONSE REGULATOR ARR22"/>
    <property type="match status" value="1"/>
</dbReference>
<dbReference type="GO" id="GO:0000160">
    <property type="term" value="P:phosphorelay signal transduction system"/>
    <property type="evidence" value="ECO:0007669"/>
    <property type="project" value="InterPro"/>
</dbReference>
<sequence>MSTGVLIVDDSHFMRNLLRQILEQDYRIVGEASNGAEAVKMYKEHDPDIVMMDIVMPKCNGIKATAAIKKIDPDARVIMCTSVGQREKMKLAVKAGADGYVTKPFEEPSVRKALSDVVAA</sequence>
<name>A0A1G6U6F8_9EURY</name>
<accession>A0A1G6U6F8</accession>
<dbReference type="PROSITE" id="PS50110">
    <property type="entry name" value="RESPONSE_REGULATORY"/>
    <property type="match status" value="1"/>
</dbReference>
<feature type="modified residue" description="4-aspartylphosphate" evidence="1">
    <location>
        <position position="53"/>
    </location>
</feature>
<gene>
    <name evidence="4" type="ORF">SAMN04488694_1289</name>
    <name evidence="3" type="ORF">SAMN05192552_102025</name>
</gene>
<reference evidence="4" key="2">
    <citation type="submission" date="2016-10" db="EMBL/GenBank/DDBJ databases">
        <authorList>
            <person name="de Groot N.N."/>
        </authorList>
    </citation>
    <scope>NUCLEOTIDE SEQUENCE [LARGE SCALE GENOMIC DNA]</scope>
    <source>
        <strain evidence="4">CDM_6</strain>
    </source>
</reference>
<proteinExistence type="predicted"/>
<feature type="domain" description="Response regulatory" evidence="2">
    <location>
        <begin position="4"/>
        <end position="118"/>
    </location>
</feature>
<dbReference type="Proteomes" id="UP000324021">
    <property type="component" value="Unassembled WGS sequence"/>
</dbReference>
<dbReference type="NCBIfam" id="NF041367">
    <property type="entry name" value="CheY_Halo"/>
    <property type="match status" value="1"/>
</dbReference>
<evidence type="ECO:0000313" key="3">
    <source>
        <dbReference type="EMBL" id="SDD37012.1"/>
    </source>
</evidence>
<dbReference type="Gene3D" id="3.40.50.2300">
    <property type="match status" value="1"/>
</dbReference>
<protein>
    <submittedName>
        <fullName evidence="3">Two-component system, chemotaxis family, response regulator CheY</fullName>
    </submittedName>
</protein>
<dbReference type="InterPro" id="IPR053548">
    <property type="entry name" value="CheY_signal_transducer"/>
</dbReference>
<dbReference type="Pfam" id="PF00072">
    <property type="entry name" value="Response_reg"/>
    <property type="match status" value="1"/>
</dbReference>
<reference evidence="5 6" key="1">
    <citation type="submission" date="2016-10" db="EMBL/GenBank/DDBJ databases">
        <authorList>
            <person name="Varghese N."/>
            <person name="Submissions S."/>
        </authorList>
    </citation>
    <scope>NUCLEOTIDE SEQUENCE [LARGE SCALE GENOMIC DNA]</scope>
    <source>
        <strain evidence="3 6">CDM_1</strain>
        <strain evidence="5">CDM_6</strain>
    </source>
</reference>
<evidence type="ECO:0000313" key="5">
    <source>
        <dbReference type="Proteomes" id="UP000199320"/>
    </source>
</evidence>
<dbReference type="EMBL" id="FOIC01000028">
    <property type="protein sequence ID" value="SEU02382.1"/>
    <property type="molecule type" value="Genomic_DNA"/>
</dbReference>
<dbReference type="AlphaFoldDB" id="A0A1G6U6F8"/>
<dbReference type="STRING" id="392421.SAMN04488694_1289"/>
<keyword evidence="1" id="KW-0597">Phosphoprotein</keyword>
<organism evidence="3 6">
    <name type="scientific">Natrinema hispanicum</name>
    <dbReference type="NCBI Taxonomy" id="392421"/>
    <lineage>
        <taxon>Archaea</taxon>
        <taxon>Methanobacteriati</taxon>
        <taxon>Methanobacteriota</taxon>
        <taxon>Stenosarchaea group</taxon>
        <taxon>Halobacteria</taxon>
        <taxon>Halobacteriales</taxon>
        <taxon>Natrialbaceae</taxon>
        <taxon>Natrinema</taxon>
    </lineage>
</organism>
<dbReference type="PANTHER" id="PTHR43228">
    <property type="entry name" value="TWO-COMPONENT RESPONSE REGULATOR"/>
    <property type="match status" value="1"/>
</dbReference>
<evidence type="ECO:0000256" key="1">
    <source>
        <dbReference type="PROSITE-ProRule" id="PRU00169"/>
    </source>
</evidence>
<evidence type="ECO:0000259" key="2">
    <source>
        <dbReference type="PROSITE" id="PS50110"/>
    </source>
</evidence>
<evidence type="ECO:0000313" key="4">
    <source>
        <dbReference type="EMBL" id="SEU02382.1"/>
    </source>
</evidence>
<dbReference type="SMART" id="SM00448">
    <property type="entry name" value="REC"/>
    <property type="match status" value="1"/>
</dbReference>
<dbReference type="Proteomes" id="UP000199320">
    <property type="component" value="Unassembled WGS sequence"/>
</dbReference>
<keyword evidence="5" id="KW-1185">Reference proteome</keyword>
<dbReference type="RefSeq" id="WP_092935047.1">
    <property type="nucleotide sequence ID" value="NZ_FMZP01000020.1"/>
</dbReference>
<dbReference type="OrthoDB" id="2830at2157"/>
<dbReference type="EMBL" id="FMZP01000020">
    <property type="protein sequence ID" value="SDD37012.1"/>
    <property type="molecule type" value="Genomic_DNA"/>
</dbReference>
<dbReference type="InterPro" id="IPR011006">
    <property type="entry name" value="CheY-like_superfamily"/>
</dbReference>
<evidence type="ECO:0000313" key="6">
    <source>
        <dbReference type="Proteomes" id="UP000324021"/>
    </source>
</evidence>